<reference evidence="10 11" key="1">
    <citation type="submission" date="2021-02" db="EMBL/GenBank/DDBJ databases">
        <title>Safari Cat Assemblies.</title>
        <authorList>
            <person name="Bredemeyer K.R."/>
            <person name="Murphy W.J."/>
        </authorList>
    </citation>
    <scope>NUCLEOTIDE SEQUENCE [LARGE SCALE GENOMIC DNA]</scope>
</reference>
<keyword evidence="2" id="KW-0808">Transferase</keyword>
<dbReference type="Pfam" id="PF00078">
    <property type="entry name" value="RVT_1"/>
    <property type="match status" value="1"/>
</dbReference>
<feature type="domain" description="Integrase catalytic" evidence="9">
    <location>
        <begin position="808"/>
        <end position="965"/>
    </location>
</feature>
<dbReference type="Gene3D" id="3.30.420.10">
    <property type="entry name" value="Ribonuclease H-like superfamily/Ribonuclease H"/>
    <property type="match status" value="2"/>
</dbReference>
<dbReference type="Pfam" id="PF18697">
    <property type="entry name" value="MLVIN_C"/>
    <property type="match status" value="1"/>
</dbReference>
<dbReference type="InterPro" id="IPR001584">
    <property type="entry name" value="Integrase_cat-core"/>
</dbReference>
<evidence type="ECO:0000256" key="3">
    <source>
        <dbReference type="ARBA" id="ARBA00022695"/>
    </source>
</evidence>
<dbReference type="InterPro" id="IPR012337">
    <property type="entry name" value="RNaseH-like_sf"/>
</dbReference>
<dbReference type="Gene3D" id="3.30.70.270">
    <property type="match status" value="2"/>
</dbReference>
<dbReference type="SUPFAM" id="SSF53098">
    <property type="entry name" value="Ribonuclease H-like"/>
    <property type="match status" value="2"/>
</dbReference>
<dbReference type="Pfam" id="PF17919">
    <property type="entry name" value="RT_RNaseH_2"/>
    <property type="match status" value="1"/>
</dbReference>
<dbReference type="GeneTree" id="ENSGT00940000160750"/>
<dbReference type="Proteomes" id="UP000823872">
    <property type="component" value="Chromosome F2"/>
</dbReference>
<dbReference type="Gene3D" id="3.10.20.370">
    <property type="match status" value="1"/>
</dbReference>
<dbReference type="InterPro" id="IPR040643">
    <property type="entry name" value="MLVIN_C"/>
</dbReference>
<evidence type="ECO:0000256" key="5">
    <source>
        <dbReference type="ARBA" id="ARBA00022759"/>
    </source>
</evidence>
<keyword evidence="11" id="KW-1185">Reference proteome</keyword>
<dbReference type="CDD" id="cd03715">
    <property type="entry name" value="RT_ZFREV_like"/>
    <property type="match status" value="1"/>
</dbReference>
<dbReference type="Gene3D" id="3.10.10.10">
    <property type="entry name" value="HIV Type 1 Reverse Transcriptase, subunit A, domain 1"/>
    <property type="match status" value="1"/>
</dbReference>
<dbReference type="SUPFAM" id="SSF56672">
    <property type="entry name" value="DNA/RNA polymerases"/>
    <property type="match status" value="1"/>
</dbReference>
<dbReference type="InterPro" id="IPR043128">
    <property type="entry name" value="Rev_trsase/Diguanyl_cyclase"/>
</dbReference>
<proteinExistence type="inferred from homology"/>
<dbReference type="InterPro" id="IPR051320">
    <property type="entry name" value="Viral_Replic_Matur_Polypro"/>
</dbReference>
<dbReference type="Pfam" id="PF00665">
    <property type="entry name" value="rve"/>
    <property type="match status" value="1"/>
</dbReference>
<dbReference type="PANTHER" id="PTHR33064">
    <property type="entry name" value="POL PROTEIN"/>
    <property type="match status" value="1"/>
</dbReference>
<evidence type="ECO:0000256" key="4">
    <source>
        <dbReference type="ARBA" id="ARBA00022722"/>
    </source>
</evidence>
<dbReference type="InterPro" id="IPR041577">
    <property type="entry name" value="RT_RNaseH_2"/>
</dbReference>
<accession>A0ABI7W8Z3</accession>
<dbReference type="InterPro" id="IPR043502">
    <property type="entry name" value="DNA/RNA_pol_sf"/>
</dbReference>
<dbReference type="InterPro" id="IPR002156">
    <property type="entry name" value="RNaseH_domain"/>
</dbReference>
<dbReference type="PROSITE" id="PS50878">
    <property type="entry name" value="RT_POL"/>
    <property type="match status" value="1"/>
</dbReference>
<dbReference type="InterPro" id="IPR036397">
    <property type="entry name" value="RNaseH_sf"/>
</dbReference>
<organism evidence="10 11">
    <name type="scientific">Felis catus</name>
    <name type="common">Cat</name>
    <name type="synonym">Felis silvestris catus</name>
    <dbReference type="NCBI Taxonomy" id="9685"/>
    <lineage>
        <taxon>Eukaryota</taxon>
        <taxon>Metazoa</taxon>
        <taxon>Chordata</taxon>
        <taxon>Craniata</taxon>
        <taxon>Vertebrata</taxon>
        <taxon>Euteleostomi</taxon>
        <taxon>Mammalia</taxon>
        <taxon>Eutheria</taxon>
        <taxon>Laurasiatheria</taxon>
        <taxon>Carnivora</taxon>
        <taxon>Feliformia</taxon>
        <taxon>Felidae</taxon>
        <taxon>Felinae</taxon>
        <taxon>Felis</taxon>
    </lineage>
</organism>
<evidence type="ECO:0000313" key="10">
    <source>
        <dbReference type="Ensembl" id="ENSFCTP00005006821.1"/>
    </source>
</evidence>
<comment type="similarity">
    <text evidence="1">Belongs to the beta type-B retroviral polymerase family. HERV class-II K(HML-2) pol subfamily.</text>
</comment>
<dbReference type="Gene3D" id="2.30.30.850">
    <property type="match status" value="1"/>
</dbReference>
<keyword evidence="3" id="KW-0548">Nucleotidyltransferase</keyword>
<evidence type="ECO:0000259" key="7">
    <source>
        <dbReference type="PROSITE" id="PS50878"/>
    </source>
</evidence>
<evidence type="ECO:0000256" key="2">
    <source>
        <dbReference type="ARBA" id="ARBA00022679"/>
    </source>
</evidence>
<dbReference type="Pfam" id="PF00075">
    <property type="entry name" value="RNase_H"/>
    <property type="match status" value="1"/>
</dbReference>
<reference evidence="10" key="3">
    <citation type="submission" date="2025-09" db="UniProtKB">
        <authorList>
            <consortium name="Ensembl"/>
        </authorList>
    </citation>
    <scope>IDENTIFICATION</scope>
    <source>
        <strain evidence="10">breed Abyssinian</strain>
    </source>
</reference>
<keyword evidence="5" id="KW-0255">Endonuclease</keyword>
<evidence type="ECO:0000259" key="9">
    <source>
        <dbReference type="PROSITE" id="PS50994"/>
    </source>
</evidence>
<sequence length="1088" mass="122656">MGAQIHFQPGGPTVTDFHNQPLSVLTVRLEDEYRLHQKPTPLDQGIEPWLQCFPDAWAETGVMGLAKHRPALFIEVKPRTDPVHVRQYPMPTEAKNGITPHIRRLLDFGVLRTCHSAWNTPLLPVHKPNSGEYRPVQDLREVNKQVMDINPTVPNPYTLLSALSPEKQWYTVLDLKDAFFSLPLAPKSQELFAFEWTDPDRGINGQLTWTRLPQGFKNSPTLFDKALHEDLSEYRQQHPNITLLQYVDDLLIAAKTPEACIQGTEGLLRTLGTLGYRASAKKAQICKSEVTYLGYLLRGGQRWLTDARKETVLRIPRPQTPREVREFLGSAGFCRLWMPGFAELAKPLYQATKDQQPFSWTEEAEQAFQQIKTALLSAPALGLPDVSKPFHLYVDENRGIAKVVLTQHLGPWRRPVAYLSKKLDPVAAGWPPCLRMIAATALMVKDADKLTMGQELQVTTPHAIEGILKQPPDQWLSNARLTHYQGLLLNPLRVIFTPPRALNPASLLPDPDMGTPLHDCTDILAQVYGVREDLQDQPLSDADAIWFTNGSSFVHQGQRYAGAAVTSETEVVWAEALPPGTSAQKAELIALTQALKLGRDRKLTVYTDSRYAFATAHVHGAIYRERGLLTAEGKDIKNKEEILALLAALWEPKKLAIVHCPGHQKTTDPVSRGNNLANQTAKNIARPPAQLLTLQLPDPGPRELPPSPEYSESDIQWMSKLPMTRIKDGWWRDSKSSIILPDKLGWQVLEQIHCSTHLGSRRMLDLLRQTGLKIRNVSDKVDQVVTKCTVCQLNNASSNPQTTGVRRRGSRPGTYWEVDFTEVKPGKYGHKYLLVFVDTFSGWTEAFPTKNEMAQIVAKKILEEILPRYGFPVMIGSDNGPAFISKVSQGLASILGADWKLHCAYRPQSSGQVEKMNRTLKETLTKLTMETGANWVVLLPYALFRVCNSPYKLGLTPYEIMHSRPPPIIPNLKDDLVKTENDNGLELLLSLQALQRVYEDVWPKLKELYETGPPPIPHQFRPRDWVLVKRHRQETLEPRWKGPFQVILIMPMAIKVDGIAAWIHYTHAKPVDPFSDLIRPSKTTWTVD</sequence>
<dbReference type="PROSITE" id="PS50994">
    <property type="entry name" value="INTEGRASE"/>
    <property type="match status" value="1"/>
</dbReference>
<dbReference type="PANTHER" id="PTHR33064:SF29">
    <property type="entry name" value="PEPTIDASE A2 DOMAIN-CONTAINING PROTEIN-RELATED"/>
    <property type="match status" value="1"/>
</dbReference>
<protein>
    <submittedName>
        <fullName evidence="10">Uncharacterized protein</fullName>
    </submittedName>
</protein>
<evidence type="ECO:0000259" key="8">
    <source>
        <dbReference type="PROSITE" id="PS50879"/>
    </source>
</evidence>
<dbReference type="Ensembl" id="ENSFCTT00005010981.1">
    <property type="protein sequence ID" value="ENSFCTP00005006821.1"/>
    <property type="gene ID" value="ENSFCTG00005004084.1"/>
</dbReference>
<evidence type="ECO:0000256" key="6">
    <source>
        <dbReference type="ARBA" id="ARBA00022801"/>
    </source>
</evidence>
<evidence type="ECO:0000313" key="11">
    <source>
        <dbReference type="Proteomes" id="UP000823872"/>
    </source>
</evidence>
<keyword evidence="6" id="KW-0378">Hydrolase</keyword>
<dbReference type="PROSITE" id="PS50879">
    <property type="entry name" value="RNASE_H_1"/>
    <property type="match status" value="1"/>
</dbReference>
<dbReference type="InterPro" id="IPR000477">
    <property type="entry name" value="RT_dom"/>
</dbReference>
<dbReference type="InterPro" id="IPR041588">
    <property type="entry name" value="Integrase_H2C2"/>
</dbReference>
<dbReference type="Gene3D" id="1.10.340.70">
    <property type="match status" value="1"/>
</dbReference>
<name>A0ABI7W8Z3_FELCA</name>
<keyword evidence="4" id="KW-0540">Nuclease</keyword>
<feature type="domain" description="Reverse transcriptase" evidence="7">
    <location>
        <begin position="106"/>
        <end position="297"/>
    </location>
</feature>
<feature type="domain" description="RNase H type-1" evidence="8">
    <location>
        <begin position="540"/>
        <end position="686"/>
    </location>
</feature>
<dbReference type="Pfam" id="PF17921">
    <property type="entry name" value="Integrase_H2C2"/>
    <property type="match status" value="1"/>
</dbReference>
<reference evidence="10" key="2">
    <citation type="submission" date="2025-08" db="UniProtKB">
        <authorList>
            <consortium name="Ensembl"/>
        </authorList>
    </citation>
    <scope>IDENTIFICATION</scope>
    <source>
        <strain evidence="10">breed Abyssinian</strain>
    </source>
</reference>
<dbReference type="CDD" id="cd09273">
    <property type="entry name" value="RNase_HI_RT_Bel"/>
    <property type="match status" value="1"/>
</dbReference>
<evidence type="ECO:0000256" key="1">
    <source>
        <dbReference type="ARBA" id="ARBA00010879"/>
    </source>
</evidence>